<comment type="caution">
    <text evidence="2">The sequence shown here is derived from an EMBL/GenBank/DDBJ whole genome shotgun (WGS) entry which is preliminary data.</text>
</comment>
<proteinExistence type="predicted"/>
<dbReference type="RefSeq" id="WP_354441955.1">
    <property type="nucleotide sequence ID" value="NZ_JBEPSH010000002.1"/>
</dbReference>
<dbReference type="EMBL" id="JBEPSH010000002">
    <property type="protein sequence ID" value="MET4576085.1"/>
    <property type="molecule type" value="Genomic_DNA"/>
</dbReference>
<organism evidence="2 3">
    <name type="scientific">Ottowia thiooxydans</name>
    <dbReference type="NCBI Taxonomy" id="219182"/>
    <lineage>
        <taxon>Bacteria</taxon>
        <taxon>Pseudomonadati</taxon>
        <taxon>Pseudomonadota</taxon>
        <taxon>Betaproteobacteria</taxon>
        <taxon>Burkholderiales</taxon>
        <taxon>Comamonadaceae</taxon>
        <taxon>Ottowia</taxon>
    </lineage>
</organism>
<dbReference type="PIRSF" id="PIRSF036704">
    <property type="entry name" value="UCP036704"/>
    <property type="match status" value="1"/>
</dbReference>
<dbReference type="InterPro" id="IPR014177">
    <property type="entry name" value="Formate_DH_TAT-contain"/>
</dbReference>
<keyword evidence="3" id="KW-1185">Reference proteome</keyword>
<gene>
    <name evidence="2" type="ORF">ABIE13_001185</name>
</gene>
<feature type="transmembrane region" description="Helical" evidence="1">
    <location>
        <begin position="20"/>
        <end position="41"/>
    </location>
</feature>
<dbReference type="PROSITE" id="PS51318">
    <property type="entry name" value="TAT"/>
    <property type="match status" value="1"/>
</dbReference>
<keyword evidence="1" id="KW-1133">Transmembrane helix</keyword>
<name>A0ABV2Q4W8_9BURK</name>
<dbReference type="Proteomes" id="UP001549320">
    <property type="component" value="Unassembled WGS sequence"/>
</dbReference>
<accession>A0ABV2Q4W8</accession>
<reference evidence="2 3" key="1">
    <citation type="submission" date="2024-06" db="EMBL/GenBank/DDBJ databases">
        <title>Sorghum-associated microbial communities from plants grown in Nebraska, USA.</title>
        <authorList>
            <person name="Schachtman D."/>
        </authorList>
    </citation>
    <scope>NUCLEOTIDE SEQUENCE [LARGE SCALE GENOMIC DNA]</scope>
    <source>
        <strain evidence="2 3">2709</strain>
    </source>
</reference>
<dbReference type="InterPro" id="IPR006311">
    <property type="entry name" value="TAT_signal"/>
</dbReference>
<keyword evidence="1" id="KW-0812">Transmembrane</keyword>
<keyword evidence="1" id="KW-0472">Membrane</keyword>
<evidence type="ECO:0000256" key="1">
    <source>
        <dbReference type="SAM" id="Phobius"/>
    </source>
</evidence>
<protein>
    <submittedName>
        <fullName evidence="2">Nitrous oxide reductase</fullName>
    </submittedName>
</protein>
<sequence>MTQPNPERDERKHVLSRRTVFAGAGVVGAAAAAAAVLPGVVQQSTTAADAKAAPKSAEGYQLTEHVQQYYRTAKV</sequence>
<evidence type="ECO:0000313" key="2">
    <source>
        <dbReference type="EMBL" id="MET4576085.1"/>
    </source>
</evidence>
<dbReference type="NCBIfam" id="TIGR02811">
    <property type="entry name" value="formate_TAT"/>
    <property type="match status" value="1"/>
</dbReference>
<evidence type="ECO:0000313" key="3">
    <source>
        <dbReference type="Proteomes" id="UP001549320"/>
    </source>
</evidence>